<evidence type="ECO:0000259" key="1">
    <source>
        <dbReference type="PROSITE" id="PS51833"/>
    </source>
</evidence>
<feature type="domain" description="HDOD" evidence="1">
    <location>
        <begin position="220"/>
        <end position="405"/>
    </location>
</feature>
<reference evidence="3" key="1">
    <citation type="submission" date="2019-08" db="EMBL/GenBank/DDBJ databases">
        <title>Complete Genome Sequence of the Polysaccharide-Degrading Rumen Bacterium Pseudobutyrivibrio xylanivorans MA3014.</title>
        <authorList>
            <person name="Palevich N."/>
            <person name="Maclean P.H."/>
            <person name="Kelly W.J."/>
            <person name="Leahy S.C."/>
            <person name="Rakonjac J."/>
            <person name="Attwood G.T."/>
        </authorList>
    </citation>
    <scope>NUCLEOTIDE SEQUENCE [LARGE SCALE GENOMIC DNA]</scope>
    <source>
        <strain evidence="3">MA3014</strain>
    </source>
</reference>
<dbReference type="Pfam" id="PF08668">
    <property type="entry name" value="HDOD"/>
    <property type="match status" value="1"/>
</dbReference>
<evidence type="ECO:0000313" key="3">
    <source>
        <dbReference type="Proteomes" id="UP000327030"/>
    </source>
</evidence>
<dbReference type="InterPro" id="IPR014408">
    <property type="entry name" value="dGMP_Pdiesterase_EAL/HD-GYP"/>
</dbReference>
<dbReference type="PANTHER" id="PTHR33525:SF4">
    <property type="entry name" value="CYCLIC DI-GMP PHOSPHODIESTERASE CDGJ"/>
    <property type="match status" value="1"/>
</dbReference>
<proteinExistence type="predicted"/>
<dbReference type="KEGG" id="pxv:FXF36_13745"/>
<organism evidence="2 3">
    <name type="scientific">Pseudobutyrivibrio xylanivorans</name>
    <dbReference type="NCBI Taxonomy" id="185007"/>
    <lineage>
        <taxon>Bacteria</taxon>
        <taxon>Bacillati</taxon>
        <taxon>Bacillota</taxon>
        <taxon>Clostridia</taxon>
        <taxon>Lachnospirales</taxon>
        <taxon>Lachnospiraceae</taxon>
        <taxon>Pseudobutyrivibrio</taxon>
    </lineage>
</organism>
<evidence type="ECO:0000313" key="2">
    <source>
        <dbReference type="EMBL" id="QFJ55872.1"/>
    </source>
</evidence>
<dbReference type="Gene3D" id="1.10.3210.10">
    <property type="entry name" value="Hypothetical protein af1432"/>
    <property type="match status" value="1"/>
</dbReference>
<dbReference type="InterPro" id="IPR052340">
    <property type="entry name" value="RNase_Y/CdgJ"/>
</dbReference>
<accession>A0A5P6VU72</accession>
<dbReference type="PANTHER" id="PTHR33525">
    <property type="match status" value="1"/>
</dbReference>
<dbReference type="AlphaFoldDB" id="A0A5P6VU72"/>
<dbReference type="EMBL" id="CP043028">
    <property type="protein sequence ID" value="QFJ55872.1"/>
    <property type="molecule type" value="Genomic_DNA"/>
</dbReference>
<dbReference type="Proteomes" id="UP000327030">
    <property type="component" value="Chromosome 1"/>
</dbReference>
<dbReference type="PROSITE" id="PS51833">
    <property type="entry name" value="HDOD"/>
    <property type="match status" value="1"/>
</dbReference>
<protein>
    <submittedName>
        <fullName evidence="2">HDOD domain-containing protein</fullName>
    </submittedName>
</protein>
<gene>
    <name evidence="2" type="ORF">FXF36_13745</name>
</gene>
<sequence>MGVIKRNLGAYKRRGIMLATLVPLFYEDMSVASYCLYAQKENMFENPHLLAAGKYDGAGSIVGIEVLESISEDDLVANCNIIIPINNISLFANIEQQITGFDGRIVLLMDHSIKPENSYIKRLQDLKSKGFKLGIKDIPLNMVEDYKTMLKDFDLFLINADSGDIVEQGQAFRKLLPNTTFCAENLHTKEEFDKAKESGLFKIFEGTFFRVPINTSDTEVTPIKINYMKLMTVINQSDFDLEDVADVVAQDPALSIELLKIANRLTINSNIRSINQATALLGQKEIRRWLNTTLFNELAAGKPNEITRLSLIRARFAENLASAFDYAMRKDELFLMGLFSLLNLILDMPMEDALSQVGVSAEIKKALVNDDGIFSPQLEFLLSYEAGDWQEVSRLMVLHDIEMHVVYDAYVEALKWYGDMFIE</sequence>
<dbReference type="InterPro" id="IPR013976">
    <property type="entry name" value="HDOD"/>
</dbReference>
<name>A0A5P6VU72_PSEXY</name>
<dbReference type="SUPFAM" id="SSF109604">
    <property type="entry name" value="HD-domain/PDEase-like"/>
    <property type="match status" value="1"/>
</dbReference>
<dbReference type="PIRSF" id="PIRSF003180">
    <property type="entry name" value="DiGMPpdiest_YuxH"/>
    <property type="match status" value="1"/>
</dbReference>
<dbReference type="OrthoDB" id="9804751at2"/>